<evidence type="ECO:0000313" key="2">
    <source>
        <dbReference type="Proteomes" id="UP001500897"/>
    </source>
</evidence>
<organism evidence="1 2">
    <name type="scientific">Kitasatospora saccharophila</name>
    <dbReference type="NCBI Taxonomy" id="407973"/>
    <lineage>
        <taxon>Bacteria</taxon>
        <taxon>Bacillati</taxon>
        <taxon>Actinomycetota</taxon>
        <taxon>Actinomycetes</taxon>
        <taxon>Kitasatosporales</taxon>
        <taxon>Streptomycetaceae</taxon>
        <taxon>Kitasatospora</taxon>
    </lineage>
</organism>
<name>A0ABN2W6U9_9ACTN</name>
<dbReference type="EMBL" id="BAAANS010000002">
    <property type="protein sequence ID" value="GAA2085279.1"/>
    <property type="molecule type" value="Genomic_DNA"/>
</dbReference>
<proteinExistence type="predicted"/>
<comment type="caution">
    <text evidence="1">The sequence shown here is derived from an EMBL/GenBank/DDBJ whole genome shotgun (WGS) entry which is preliminary data.</text>
</comment>
<keyword evidence="2" id="KW-1185">Reference proteome</keyword>
<sequence>MGRRVPEPVCQAARGVRTVEDMAHLLRAEYGPSGPAGGVARWHVVRAVDPSHGMCGAEIASDAESRPEEAWGTGLHCCQQCGSLYLHEVPFLRSDHAGRTR</sequence>
<protein>
    <submittedName>
        <fullName evidence="1">Uncharacterized protein</fullName>
    </submittedName>
</protein>
<gene>
    <name evidence="1" type="ORF">GCM10009759_04910</name>
</gene>
<dbReference type="Proteomes" id="UP001500897">
    <property type="component" value="Unassembled WGS sequence"/>
</dbReference>
<evidence type="ECO:0000313" key="1">
    <source>
        <dbReference type="EMBL" id="GAA2085279.1"/>
    </source>
</evidence>
<reference evidence="1 2" key="1">
    <citation type="journal article" date="2019" name="Int. J. Syst. Evol. Microbiol.">
        <title>The Global Catalogue of Microorganisms (GCM) 10K type strain sequencing project: providing services to taxonomists for standard genome sequencing and annotation.</title>
        <authorList>
            <consortium name="The Broad Institute Genomics Platform"/>
            <consortium name="The Broad Institute Genome Sequencing Center for Infectious Disease"/>
            <person name="Wu L."/>
            <person name="Ma J."/>
        </authorList>
    </citation>
    <scope>NUCLEOTIDE SEQUENCE [LARGE SCALE GENOMIC DNA]</scope>
    <source>
        <strain evidence="1 2">JCM 14559</strain>
    </source>
</reference>
<accession>A0ABN2W6U9</accession>